<proteinExistence type="predicted"/>
<evidence type="ECO:0000256" key="2">
    <source>
        <dbReference type="SAM" id="Phobius"/>
    </source>
</evidence>
<reference evidence="3 4" key="1">
    <citation type="submission" date="2015-05" db="EMBL/GenBank/DDBJ databases">
        <title>Distinctive expansion of gene families associated with plant cell wall degradation and secondary metabolism in the genomes of grapevine trunk pathogens.</title>
        <authorList>
            <person name="Lawrence D.P."/>
            <person name="Travadon R."/>
            <person name="Rolshausen P.E."/>
            <person name="Baumgartner K."/>
        </authorList>
    </citation>
    <scope>NUCLEOTIDE SEQUENCE [LARGE SCALE GENOMIC DNA]</scope>
    <source>
        <strain evidence="3">UCRPC4</strain>
    </source>
</reference>
<evidence type="ECO:0000256" key="1">
    <source>
        <dbReference type="SAM" id="MobiDB-lite"/>
    </source>
</evidence>
<evidence type="ECO:0000313" key="4">
    <source>
        <dbReference type="Proteomes" id="UP000053317"/>
    </source>
</evidence>
<feature type="compositionally biased region" description="Polar residues" evidence="1">
    <location>
        <begin position="147"/>
        <end position="161"/>
    </location>
</feature>
<dbReference type="AlphaFoldDB" id="A0A0G2E7C3"/>
<keyword evidence="2" id="KW-1133">Transmembrane helix</keyword>
<evidence type="ECO:0000313" key="3">
    <source>
        <dbReference type="EMBL" id="KKY18892.1"/>
    </source>
</evidence>
<dbReference type="Proteomes" id="UP000053317">
    <property type="component" value="Unassembled WGS sequence"/>
</dbReference>
<protein>
    <submittedName>
        <fullName evidence="3">Uncharacterized protein</fullName>
    </submittedName>
</protein>
<keyword evidence="2" id="KW-0472">Membrane</keyword>
<comment type="caution">
    <text evidence="3">The sequence shown here is derived from an EMBL/GenBank/DDBJ whole genome shotgun (WGS) entry which is preliminary data.</text>
</comment>
<organism evidence="3 4">
    <name type="scientific">Phaeomoniella chlamydospora</name>
    <name type="common">Phaeoacremonium chlamydosporum</name>
    <dbReference type="NCBI Taxonomy" id="158046"/>
    <lineage>
        <taxon>Eukaryota</taxon>
        <taxon>Fungi</taxon>
        <taxon>Dikarya</taxon>
        <taxon>Ascomycota</taxon>
        <taxon>Pezizomycotina</taxon>
        <taxon>Eurotiomycetes</taxon>
        <taxon>Chaetothyriomycetidae</taxon>
        <taxon>Phaeomoniellales</taxon>
        <taxon>Phaeomoniellaceae</taxon>
        <taxon>Phaeomoniella</taxon>
    </lineage>
</organism>
<feature type="compositionally biased region" description="Basic and acidic residues" evidence="1">
    <location>
        <begin position="201"/>
        <end position="212"/>
    </location>
</feature>
<feature type="region of interest" description="Disordered" evidence="1">
    <location>
        <begin position="147"/>
        <end position="212"/>
    </location>
</feature>
<feature type="transmembrane region" description="Helical" evidence="2">
    <location>
        <begin position="41"/>
        <end position="66"/>
    </location>
</feature>
<gene>
    <name evidence="3" type="ORF">UCRPC4_g04737</name>
</gene>
<keyword evidence="2" id="KW-0812">Transmembrane</keyword>
<keyword evidence="4" id="KW-1185">Reference proteome</keyword>
<reference evidence="3 4" key="2">
    <citation type="submission" date="2015-05" db="EMBL/GenBank/DDBJ databases">
        <authorList>
            <person name="Morales-Cruz A."/>
            <person name="Amrine K.C."/>
            <person name="Cantu D."/>
        </authorList>
    </citation>
    <scope>NUCLEOTIDE SEQUENCE [LARGE SCALE GENOMIC DNA]</scope>
    <source>
        <strain evidence="3">UCRPC4</strain>
    </source>
</reference>
<accession>A0A0G2E7C3</accession>
<dbReference type="OrthoDB" id="5417811at2759"/>
<name>A0A0G2E7C3_PHACM</name>
<sequence length="212" mass="23570">MAGGADPGEDTLLHLVTSQQRGRRHLALAVTNAAAGQEFHILLIMIVLILTVFFCHSVIRLCMILMRPGKDDDRPRVPPLLGSGGYAQPERPIPIRLAQDEEMAVETSVAVTEDADKPTVRPPPPAYGLWRTSVRMNPNLVHWQRINPTTESPQDINQPRTATHESEGPRPPSYISEDGVEYVLEAQPRSTVYDIPLPPHPSERGRLDDTRL</sequence>
<dbReference type="EMBL" id="LCWF01000114">
    <property type="protein sequence ID" value="KKY18892.1"/>
    <property type="molecule type" value="Genomic_DNA"/>
</dbReference>